<dbReference type="Gene3D" id="3.40.109.10">
    <property type="entry name" value="NADH Oxidase"/>
    <property type="match status" value="1"/>
</dbReference>
<gene>
    <name evidence="7" type="ORF">THMIRHAT_19370</name>
</gene>
<evidence type="ECO:0000256" key="3">
    <source>
        <dbReference type="ARBA" id="ARBA00022630"/>
    </source>
</evidence>
<evidence type="ECO:0000313" key="8">
    <source>
        <dbReference type="Proteomes" id="UP000501466"/>
    </source>
</evidence>
<dbReference type="RefSeq" id="WP_173291931.1">
    <property type="nucleotide sequence ID" value="NZ_AP021888.1"/>
</dbReference>
<dbReference type="InterPro" id="IPR000415">
    <property type="entry name" value="Nitroreductase-like"/>
</dbReference>
<accession>A0A6F8PPZ0</accession>
<dbReference type="PANTHER" id="PTHR43673:SF2">
    <property type="entry name" value="NITROREDUCTASE"/>
    <property type="match status" value="1"/>
</dbReference>
<protein>
    <submittedName>
        <fullName evidence="7">NADH dehydrogenase</fullName>
    </submittedName>
</protein>
<dbReference type="Pfam" id="PF00881">
    <property type="entry name" value="Nitroreductase"/>
    <property type="match status" value="1"/>
</dbReference>
<evidence type="ECO:0000256" key="1">
    <source>
        <dbReference type="ARBA" id="ARBA00001917"/>
    </source>
</evidence>
<dbReference type="AlphaFoldDB" id="A0A6F8PPZ0"/>
<comment type="cofactor">
    <cofactor evidence="1">
        <name>FMN</name>
        <dbReference type="ChEBI" id="CHEBI:58210"/>
    </cofactor>
</comment>
<feature type="domain" description="Nitroreductase" evidence="6">
    <location>
        <begin position="7"/>
        <end position="195"/>
    </location>
</feature>
<dbReference type="PANTHER" id="PTHR43673">
    <property type="entry name" value="NAD(P)H NITROREDUCTASE YDGI-RELATED"/>
    <property type="match status" value="1"/>
</dbReference>
<dbReference type="SUPFAM" id="SSF55469">
    <property type="entry name" value="FMN-dependent nitroreductase-like"/>
    <property type="match status" value="1"/>
</dbReference>
<keyword evidence="3" id="KW-0285">Flavoprotein</keyword>
<dbReference type="EMBL" id="AP021888">
    <property type="protein sequence ID" value="BBP44191.1"/>
    <property type="molecule type" value="Genomic_DNA"/>
</dbReference>
<evidence type="ECO:0000256" key="5">
    <source>
        <dbReference type="ARBA" id="ARBA00023002"/>
    </source>
</evidence>
<name>A0A6F8PPZ0_9GAMM</name>
<dbReference type="Proteomes" id="UP000501466">
    <property type="component" value="Chromosome"/>
</dbReference>
<dbReference type="GO" id="GO:0016491">
    <property type="term" value="F:oxidoreductase activity"/>
    <property type="evidence" value="ECO:0007669"/>
    <property type="project" value="UniProtKB-KW"/>
</dbReference>
<evidence type="ECO:0000256" key="2">
    <source>
        <dbReference type="ARBA" id="ARBA00007118"/>
    </source>
</evidence>
<evidence type="ECO:0000256" key="4">
    <source>
        <dbReference type="ARBA" id="ARBA00022643"/>
    </source>
</evidence>
<dbReference type="InterPro" id="IPR029479">
    <property type="entry name" value="Nitroreductase"/>
</dbReference>
<evidence type="ECO:0000313" key="7">
    <source>
        <dbReference type="EMBL" id="BBP44191.1"/>
    </source>
</evidence>
<organism evidence="7 8">
    <name type="scientific">Thiosulfativibrio zosterae</name>
    <dbReference type="NCBI Taxonomy" id="2675053"/>
    <lineage>
        <taxon>Bacteria</taxon>
        <taxon>Pseudomonadati</taxon>
        <taxon>Pseudomonadota</taxon>
        <taxon>Gammaproteobacteria</taxon>
        <taxon>Thiotrichales</taxon>
        <taxon>Piscirickettsiaceae</taxon>
        <taxon>Thiosulfativibrio</taxon>
    </lineage>
</organism>
<reference evidence="8" key="1">
    <citation type="submission" date="2019-11" db="EMBL/GenBank/DDBJ databases">
        <title>Isolation and characterization of two novel species in the genus Thiomicrorhabdus.</title>
        <authorList>
            <person name="Mochizuki J."/>
            <person name="Kojima H."/>
            <person name="Fukui M."/>
        </authorList>
    </citation>
    <scope>NUCLEOTIDE SEQUENCE [LARGE SCALE GENOMIC DNA]</scope>
    <source>
        <strain evidence="8">AkT22</strain>
    </source>
</reference>
<keyword evidence="4" id="KW-0288">FMN</keyword>
<evidence type="ECO:0000259" key="6">
    <source>
        <dbReference type="Pfam" id="PF00881"/>
    </source>
</evidence>
<dbReference type="CDD" id="cd02136">
    <property type="entry name" value="PnbA_NfnB-like"/>
    <property type="match status" value="1"/>
</dbReference>
<comment type="similarity">
    <text evidence="2">Belongs to the nitroreductase family.</text>
</comment>
<sequence length="221" mass="25174">MQVSQAIQQRHSTRAFLNKPVATTTIEQILDVARFAPSGVNMQPWQVAVVTGERKIQLQEAMLAAFAKGEKEPMDYAYYPSTWVNPYKRRRGETGSLLYNALQIEREDKQRRLDQWAANYRAFDAPVMLLFFIDPTLETGSYMDYGMFWQNIMLLAVEHGLATCPQGALAEFPKLIKTTLGYDENLILLGGMALGFEDTLAPVNQYRTPRAEVAEFTQFFN</sequence>
<keyword evidence="5" id="KW-0560">Oxidoreductase</keyword>
<keyword evidence="8" id="KW-1185">Reference proteome</keyword>
<dbReference type="KEGG" id="tzo:THMIRHAT_19370"/>
<proteinExistence type="inferred from homology"/>